<keyword evidence="1" id="KW-0812">Transmembrane</keyword>
<evidence type="ECO:0000313" key="3">
    <source>
        <dbReference type="Proteomes" id="UP000015545"/>
    </source>
</evidence>
<dbReference type="Proteomes" id="UP000015545">
    <property type="component" value="Segment"/>
</dbReference>
<keyword evidence="3" id="KW-1185">Reference proteome</keyword>
<protein>
    <submittedName>
        <fullName evidence="2">Uncharacterized protein</fullName>
    </submittedName>
</protein>
<dbReference type="OrthoDB" id="7124at10239"/>
<proteinExistence type="predicted"/>
<gene>
    <name evidence="2" type="ORF">PaBG_00046</name>
</gene>
<feature type="transmembrane region" description="Helical" evidence="1">
    <location>
        <begin position="309"/>
        <end position="327"/>
    </location>
</feature>
<accession>S5VZF9</accession>
<evidence type="ECO:0000256" key="1">
    <source>
        <dbReference type="SAM" id="Phobius"/>
    </source>
</evidence>
<keyword evidence="1" id="KW-0472">Membrane</keyword>
<evidence type="ECO:0000313" key="2">
    <source>
        <dbReference type="EMBL" id="AGS81930.1"/>
    </source>
</evidence>
<dbReference type="EMBL" id="KF147891">
    <property type="protein sequence ID" value="AGS81930.1"/>
    <property type="molecule type" value="Genomic_DNA"/>
</dbReference>
<dbReference type="KEGG" id="vg:16574732"/>
<feature type="transmembrane region" description="Helical" evidence="1">
    <location>
        <begin position="29"/>
        <end position="49"/>
    </location>
</feature>
<feature type="transmembrane region" description="Helical" evidence="1">
    <location>
        <begin position="6"/>
        <end position="22"/>
    </location>
</feature>
<dbReference type="RefSeq" id="YP_008433377.1">
    <property type="nucleotide sequence ID" value="NC_022096.1"/>
</dbReference>
<organism evidence="2 3">
    <name type="scientific">Pseudomonas phage PaBG</name>
    <dbReference type="NCBI Taxonomy" id="1335230"/>
    <lineage>
        <taxon>Viruses</taxon>
        <taxon>Duplodnaviria</taxon>
        <taxon>Heunggongvirae</taxon>
        <taxon>Uroviricota</taxon>
        <taxon>Caudoviricetes</taxon>
        <taxon>Baikalvirus</taxon>
        <taxon>Baikalvirus PaBG</taxon>
    </lineage>
</organism>
<keyword evidence="1" id="KW-1133">Transmembrane helix</keyword>
<name>S5VZF9_9CAUD</name>
<reference evidence="2 3" key="1">
    <citation type="journal article" date="2014" name="Genome Announc.">
        <title>Complete Genome Sequence of the Novel Giant Pseudomonas Phage PaBG.</title>
        <authorList>
            <person name="Sykilinda N.N."/>
            <person name="Bondar A.A."/>
            <person name="Gorshkova A.S."/>
            <person name="Kurochkina L.P."/>
            <person name="Kulikov E.E."/>
            <person name="Shneider M.M."/>
            <person name="Kadykov V.A."/>
            <person name="Solovjeva N.V."/>
            <person name="Kabilov M.R."/>
            <person name="Mesyanzhinov V.V."/>
            <person name="Vlassov V.V."/>
            <person name="Drukker V.V."/>
            <person name="Miroshnikov K.A."/>
        </authorList>
    </citation>
    <scope>NUCLEOTIDE SEQUENCE [LARGE SCALE GENOMIC DNA]</scope>
</reference>
<sequence length="342" mass="39608">MIEIFFYSLLSIIVMCLVYQRYKDKTEFALGIGVGILTAFVVYFGSLMLQASSFEVLSGSVTGKSWAYDPEEESYSCGTDGKDTCYREIPRWRWDVHSDTGAPYTEYTYVKTSPDIWDAAQKGQPFARNKLFFNFQYVHDQSVLFDKDARYAGWLPQYPSIYYGYHINRCMSNVVDCEELGRQLRVAHQKWGPKYQVNAMVAIVHEKAAGFADALRNEWTGGKKNDTVLVLYVDKDLTVKRADVFGRSTSNKRNAEYADFNLILREQASRIGVFNEEHIVAALDSALPFFEREDLSKYNFMADAYRPPLWTVALHILIIGLAMFVAVREYRRRNYGLRRYRY</sequence>
<dbReference type="GeneID" id="16574732"/>